<dbReference type="RefSeq" id="WP_201921370.1">
    <property type="nucleotide sequence ID" value="NZ_JAERQG010000002.1"/>
</dbReference>
<gene>
    <name evidence="1" type="ORF">JKP34_11585</name>
</gene>
<comment type="caution">
    <text evidence="1">The sequence shown here is derived from an EMBL/GenBank/DDBJ whole genome shotgun (WGS) entry which is preliminary data.</text>
</comment>
<protein>
    <submittedName>
        <fullName evidence="1">Uncharacterized protein</fullName>
    </submittedName>
</protein>
<organism evidence="1 2">
    <name type="scientific">Marivirga atlantica</name>
    <dbReference type="NCBI Taxonomy" id="1548457"/>
    <lineage>
        <taxon>Bacteria</taxon>
        <taxon>Pseudomonadati</taxon>
        <taxon>Bacteroidota</taxon>
        <taxon>Cytophagia</taxon>
        <taxon>Cytophagales</taxon>
        <taxon>Marivirgaceae</taxon>
        <taxon>Marivirga</taxon>
    </lineage>
</organism>
<keyword evidence="2" id="KW-1185">Reference proteome</keyword>
<accession>A0A937ANF4</accession>
<dbReference type="EMBL" id="JAERQG010000002">
    <property type="protein sequence ID" value="MBL0765897.1"/>
    <property type="molecule type" value="Genomic_DNA"/>
</dbReference>
<name>A0A937ANF4_9BACT</name>
<evidence type="ECO:0000313" key="2">
    <source>
        <dbReference type="Proteomes" id="UP000642920"/>
    </source>
</evidence>
<reference evidence="1" key="1">
    <citation type="submission" date="2021-01" db="EMBL/GenBank/DDBJ databases">
        <title>Marivirga sp. nov., isolated from intertidal surface sediments.</title>
        <authorList>
            <person name="Zhang M."/>
        </authorList>
    </citation>
    <scope>NUCLEOTIDE SEQUENCE</scope>
    <source>
        <strain evidence="1">SM1354</strain>
    </source>
</reference>
<sequence length="81" mass="9307">MIEIFITDIQNEIQLNKIVNSIKTDSPELKVSYDLNETEKQYPCGHTVLRLEGNKINADKILIAVNSYDHNCEILEDKICI</sequence>
<dbReference type="Proteomes" id="UP000642920">
    <property type="component" value="Unassembled WGS sequence"/>
</dbReference>
<proteinExistence type="predicted"/>
<evidence type="ECO:0000313" key="1">
    <source>
        <dbReference type="EMBL" id="MBL0765897.1"/>
    </source>
</evidence>
<dbReference type="AlphaFoldDB" id="A0A937ANF4"/>